<dbReference type="Proteomes" id="UP000027341">
    <property type="component" value="Unassembled WGS sequence"/>
</dbReference>
<evidence type="ECO:0000313" key="2">
    <source>
        <dbReference type="Proteomes" id="UP000027341"/>
    </source>
</evidence>
<dbReference type="Gene3D" id="3.40.50.150">
    <property type="entry name" value="Vaccinia Virus protein VP39"/>
    <property type="match status" value="1"/>
</dbReference>
<dbReference type="STRING" id="28885.EI16_10430"/>
<proteinExistence type="predicted"/>
<sequence>MLKKLSKFITKKVSYPARGRLIHSVRDEHGLIQVIDTDTTRSLYFDSPVEQSRLFFQAPMTLAFEYQQCMLDLLDEFAQKHAVERTLMLGLGGGLLTNHLHCFWPKAQHHVVELREAVIEAAKTYFYMTEDPTIFVHHRDALDFIDESVQNDDRYSAVLVDLYDGDAMPDVFCDETFLLQLKSLKHKNCLLLFNLWASSPDSTLAIIKFWEKQSEYKIRIVRTKSTGNVILGIL</sequence>
<dbReference type="SUPFAM" id="SSF53335">
    <property type="entry name" value="S-adenosyl-L-methionine-dependent methyltransferases"/>
    <property type="match status" value="1"/>
</dbReference>
<keyword evidence="2" id="KW-1185">Reference proteome</keyword>
<evidence type="ECO:0008006" key="3">
    <source>
        <dbReference type="Google" id="ProtNLM"/>
    </source>
</evidence>
<organism evidence="1 2">
    <name type="scientific">Hydrogenovibrio marinus</name>
    <dbReference type="NCBI Taxonomy" id="28885"/>
    <lineage>
        <taxon>Bacteria</taxon>
        <taxon>Pseudomonadati</taxon>
        <taxon>Pseudomonadota</taxon>
        <taxon>Gammaproteobacteria</taxon>
        <taxon>Thiotrichales</taxon>
        <taxon>Piscirickettsiaceae</taxon>
        <taxon>Hydrogenovibrio</taxon>
    </lineage>
</organism>
<gene>
    <name evidence="1" type="ORF">EI16_10430</name>
</gene>
<comment type="caution">
    <text evidence="1">The sequence shown here is derived from an EMBL/GenBank/DDBJ whole genome shotgun (WGS) entry which is preliminary data.</text>
</comment>
<dbReference type="InterPro" id="IPR029063">
    <property type="entry name" value="SAM-dependent_MTases_sf"/>
</dbReference>
<protein>
    <recommendedName>
        <fullName evidence="3">Spermidine synthase</fullName>
    </recommendedName>
</protein>
<evidence type="ECO:0000313" key="1">
    <source>
        <dbReference type="EMBL" id="KDN96658.1"/>
    </source>
</evidence>
<reference evidence="1 2" key="1">
    <citation type="submission" date="2014-04" db="EMBL/GenBank/DDBJ databases">
        <title>Draft genome sequence of Hydrogenovibrio marinus MH-110, a model organism for aerobic H2 metabolism.</title>
        <authorList>
            <person name="Cha H.J."/>
            <person name="Jo B.H."/>
            <person name="Hwang B.H."/>
        </authorList>
    </citation>
    <scope>NUCLEOTIDE SEQUENCE [LARGE SCALE GENOMIC DNA]</scope>
    <source>
        <strain evidence="1 2">MH-110</strain>
    </source>
</reference>
<dbReference type="AlphaFoldDB" id="A0A066ZS76"/>
<accession>A0A066ZS76</accession>
<name>A0A066ZS76_HYDMR</name>
<dbReference type="EMBL" id="JMIU01000001">
    <property type="protein sequence ID" value="KDN96658.1"/>
    <property type="molecule type" value="Genomic_DNA"/>
</dbReference>